<dbReference type="EMBL" id="CM039435">
    <property type="protein sequence ID" value="KAI4318166.1"/>
    <property type="molecule type" value="Genomic_DNA"/>
</dbReference>
<proteinExistence type="predicted"/>
<protein>
    <submittedName>
        <fullName evidence="1">Uncharacterized protein</fullName>
    </submittedName>
</protein>
<comment type="caution">
    <text evidence="1">The sequence shown here is derived from an EMBL/GenBank/DDBJ whole genome shotgun (WGS) entry which is preliminary data.</text>
</comment>
<gene>
    <name evidence="1" type="ORF">L6164_025969</name>
</gene>
<keyword evidence="2" id="KW-1185">Reference proteome</keyword>
<dbReference type="Proteomes" id="UP000828941">
    <property type="component" value="Chromosome 10"/>
</dbReference>
<reference evidence="1 2" key="1">
    <citation type="journal article" date="2022" name="DNA Res.">
        <title>Chromosomal-level genome assembly of the orchid tree Bauhinia variegata (Leguminosae; Cercidoideae) supports the allotetraploid origin hypothesis of Bauhinia.</title>
        <authorList>
            <person name="Zhong Y."/>
            <person name="Chen Y."/>
            <person name="Zheng D."/>
            <person name="Pang J."/>
            <person name="Liu Y."/>
            <person name="Luo S."/>
            <person name="Meng S."/>
            <person name="Qian L."/>
            <person name="Wei D."/>
            <person name="Dai S."/>
            <person name="Zhou R."/>
        </authorList>
    </citation>
    <scope>NUCLEOTIDE SEQUENCE [LARGE SCALE GENOMIC DNA]</scope>
    <source>
        <strain evidence="1">BV-YZ2020</strain>
    </source>
</reference>
<evidence type="ECO:0000313" key="1">
    <source>
        <dbReference type="EMBL" id="KAI4318166.1"/>
    </source>
</evidence>
<organism evidence="1 2">
    <name type="scientific">Bauhinia variegata</name>
    <name type="common">Purple orchid tree</name>
    <name type="synonym">Phanera variegata</name>
    <dbReference type="NCBI Taxonomy" id="167791"/>
    <lineage>
        <taxon>Eukaryota</taxon>
        <taxon>Viridiplantae</taxon>
        <taxon>Streptophyta</taxon>
        <taxon>Embryophyta</taxon>
        <taxon>Tracheophyta</taxon>
        <taxon>Spermatophyta</taxon>
        <taxon>Magnoliopsida</taxon>
        <taxon>eudicotyledons</taxon>
        <taxon>Gunneridae</taxon>
        <taxon>Pentapetalae</taxon>
        <taxon>rosids</taxon>
        <taxon>fabids</taxon>
        <taxon>Fabales</taxon>
        <taxon>Fabaceae</taxon>
        <taxon>Cercidoideae</taxon>
        <taxon>Cercideae</taxon>
        <taxon>Bauhiniinae</taxon>
        <taxon>Bauhinia</taxon>
    </lineage>
</organism>
<evidence type="ECO:0000313" key="2">
    <source>
        <dbReference type="Proteomes" id="UP000828941"/>
    </source>
</evidence>
<accession>A0ACB9M5B5</accession>
<name>A0ACB9M5B5_BAUVA</name>
<sequence>MIIHVKMLGVYLAYSAGWDITFYALLDTFTLLSVCNRFKVEPRADSLKVLRTLKGRCLCFYSKSLCKFSIDERTAGARQSIL</sequence>